<keyword evidence="3" id="KW-0862">Zinc</keyword>
<name>A0A1Q3DIK9_CEPFO</name>
<feature type="compositionally biased region" description="Polar residues" evidence="5">
    <location>
        <begin position="545"/>
        <end position="564"/>
    </location>
</feature>
<dbReference type="InterPro" id="IPR038508">
    <property type="entry name" value="ArfGAP_dom_sf"/>
</dbReference>
<reference evidence="8" key="1">
    <citation type="submission" date="2016-04" db="EMBL/GenBank/DDBJ databases">
        <title>Cephalotus genome sequencing.</title>
        <authorList>
            <person name="Fukushima K."/>
            <person name="Hasebe M."/>
            <person name="Fang X."/>
        </authorList>
    </citation>
    <scope>NUCLEOTIDE SEQUENCE [LARGE SCALE GENOMIC DNA]</scope>
    <source>
        <strain evidence="8">cv. St1</strain>
    </source>
</reference>
<dbReference type="AlphaFoldDB" id="A0A1Q3DIK9"/>
<feature type="compositionally biased region" description="Basic and acidic residues" evidence="5">
    <location>
        <begin position="232"/>
        <end position="243"/>
    </location>
</feature>
<feature type="non-terminal residue" evidence="7">
    <location>
        <position position="753"/>
    </location>
</feature>
<dbReference type="PRINTS" id="PR00405">
    <property type="entry name" value="REVINTRACTNG"/>
</dbReference>
<evidence type="ECO:0000313" key="8">
    <source>
        <dbReference type="Proteomes" id="UP000187406"/>
    </source>
</evidence>
<dbReference type="FunCoup" id="A0A1Q3DIK9">
    <property type="interactions" value="616"/>
</dbReference>
<dbReference type="PROSITE" id="PS50115">
    <property type="entry name" value="ARFGAP"/>
    <property type="match status" value="1"/>
</dbReference>
<dbReference type="SMART" id="SM00105">
    <property type="entry name" value="ArfGap"/>
    <property type="match status" value="1"/>
</dbReference>
<dbReference type="EMBL" id="BDDD01009189">
    <property type="protein sequence ID" value="GAV92235.1"/>
    <property type="molecule type" value="Genomic_DNA"/>
</dbReference>
<gene>
    <name evidence="7" type="ORF">CFOL_v3_35616</name>
</gene>
<evidence type="ECO:0000256" key="5">
    <source>
        <dbReference type="SAM" id="MobiDB-lite"/>
    </source>
</evidence>
<dbReference type="GO" id="GO:0008270">
    <property type="term" value="F:zinc ion binding"/>
    <property type="evidence" value="ECO:0007669"/>
    <property type="project" value="UniProtKB-KW"/>
</dbReference>
<dbReference type="Proteomes" id="UP000187406">
    <property type="component" value="Unassembled WGS sequence"/>
</dbReference>
<feature type="compositionally biased region" description="Polar residues" evidence="5">
    <location>
        <begin position="726"/>
        <end position="736"/>
    </location>
</feature>
<evidence type="ECO:0000259" key="6">
    <source>
        <dbReference type="PROSITE" id="PS50115"/>
    </source>
</evidence>
<dbReference type="Gene3D" id="1.10.220.150">
    <property type="entry name" value="Arf GTPase activating protein"/>
    <property type="match status" value="1"/>
</dbReference>
<dbReference type="InterPro" id="IPR037278">
    <property type="entry name" value="ARFGAP/RecO"/>
</dbReference>
<keyword evidence="1" id="KW-0479">Metal-binding</keyword>
<dbReference type="OrthoDB" id="6036at2759"/>
<dbReference type="PANTHER" id="PTHR46085:SF16">
    <property type="entry name" value="ARFGAP_RECO-LIKE ZINC FINGER DOMAIN-CONTAINING PROTEIN"/>
    <property type="match status" value="1"/>
</dbReference>
<dbReference type="SUPFAM" id="SSF57863">
    <property type="entry name" value="ArfGap/RecO-like zinc finger"/>
    <property type="match status" value="1"/>
</dbReference>
<dbReference type="CDD" id="cd08838">
    <property type="entry name" value="ArfGap_AGFG"/>
    <property type="match status" value="1"/>
</dbReference>
<evidence type="ECO:0000313" key="7">
    <source>
        <dbReference type="EMBL" id="GAV92235.1"/>
    </source>
</evidence>
<proteinExistence type="predicted"/>
<feature type="region of interest" description="Disordered" evidence="5">
    <location>
        <begin position="531"/>
        <end position="592"/>
    </location>
</feature>
<dbReference type="GO" id="GO:0005096">
    <property type="term" value="F:GTPase activator activity"/>
    <property type="evidence" value="ECO:0007669"/>
    <property type="project" value="InterPro"/>
</dbReference>
<protein>
    <submittedName>
        <fullName evidence="7">ArfGap domain-containing protein</fullName>
    </submittedName>
</protein>
<evidence type="ECO:0000256" key="3">
    <source>
        <dbReference type="ARBA" id="ARBA00022833"/>
    </source>
</evidence>
<feature type="region of interest" description="Disordered" evidence="5">
    <location>
        <begin position="726"/>
        <end position="753"/>
    </location>
</feature>
<dbReference type="InParanoid" id="A0A1Q3DIK9"/>
<feature type="compositionally biased region" description="Basic and acidic residues" evidence="5">
    <location>
        <begin position="475"/>
        <end position="487"/>
    </location>
</feature>
<dbReference type="FunFam" id="1.10.220.150:FF:000005">
    <property type="entry name" value="Arf-GAP domain and FG repeat-containing protein 1"/>
    <property type="match status" value="1"/>
</dbReference>
<comment type="caution">
    <text evidence="7">The sequence shown here is derived from an EMBL/GenBank/DDBJ whole genome shotgun (WGS) entry which is preliminary data.</text>
</comment>
<dbReference type="Pfam" id="PF01412">
    <property type="entry name" value="ArfGap"/>
    <property type="match status" value="1"/>
</dbReference>
<feature type="compositionally biased region" description="Polar residues" evidence="5">
    <location>
        <begin position="279"/>
        <end position="331"/>
    </location>
</feature>
<dbReference type="STRING" id="3775.A0A1Q3DIK9"/>
<evidence type="ECO:0000256" key="4">
    <source>
        <dbReference type="PROSITE-ProRule" id="PRU00288"/>
    </source>
</evidence>
<feature type="region of interest" description="Disordered" evidence="5">
    <location>
        <begin position="465"/>
        <end position="488"/>
    </location>
</feature>
<accession>A0A1Q3DIK9</accession>
<organism evidence="7 8">
    <name type="scientific">Cephalotus follicularis</name>
    <name type="common">Albany pitcher plant</name>
    <dbReference type="NCBI Taxonomy" id="3775"/>
    <lineage>
        <taxon>Eukaryota</taxon>
        <taxon>Viridiplantae</taxon>
        <taxon>Streptophyta</taxon>
        <taxon>Embryophyta</taxon>
        <taxon>Tracheophyta</taxon>
        <taxon>Spermatophyta</taxon>
        <taxon>Magnoliopsida</taxon>
        <taxon>eudicotyledons</taxon>
        <taxon>Gunneridae</taxon>
        <taxon>Pentapetalae</taxon>
        <taxon>rosids</taxon>
        <taxon>fabids</taxon>
        <taxon>Oxalidales</taxon>
        <taxon>Cephalotaceae</taxon>
        <taxon>Cephalotus</taxon>
    </lineage>
</organism>
<feature type="domain" description="Arf-GAP" evidence="6">
    <location>
        <begin position="9"/>
        <end position="130"/>
    </location>
</feature>
<dbReference type="InterPro" id="IPR044820">
    <property type="entry name" value="AGD14-like"/>
</dbReference>
<keyword evidence="8" id="KW-1185">Reference proteome</keyword>
<sequence>MKNRLKEDEKIEKMIRGFLKLPENRRCINCNMLGPQYVCTTFLTFVCTNCSGVHREFTHRVKSVSMAKFTTEEVNALQAGGNERARQIYFKEWDPQRHSYPDGSDLHRLRNFIKHVYVDRKYAGDQRSTARLPTLRLTDKEDSYDTKKAGAYLGGFRGAQVEEVYERCSSGRSYQGGRSEDGNVKFYYDESRTSPRFARENSRSGGFKRSPVRFEIVDDRLRDDRFGSGRRYETQRLSKEESKFVSNSPDRQMNLDRYMSPLTLPVKDTSGENVPKQKVGSSSRSPCTYQLSLLQNTESSSDMASVNSNQLENKGGNSESLLDLSTNTDPSNAIVAPQIQQDAPSNDGGNQSSNFSKEKTIQAPKMNTLEALLFELSPALVPVGIASEVPSSIEASSTAKAANIPAADILSAASAVKMSETPCKDNVSTFSSAIYSSAQPCNGGLPLTVPDNSGDTIVKVVSTIDAPEVPSSRGPPHEVPDNNRDSTVKVASTIDVLAEPSSRGSPQEMPDNNSDSTVKVFDRQQFPSILQHQPSASPATEDRSSPTQQAITPVGAPNNQTASLVPNAEAPFGAEGSSAQQPSQALSKPVQDTISAARAQPLQVDTKSSGRKELPEDIFTANYPSVSAPFQGWQTHPAHGMGFGMQRYPNTMPMPVFVNSAKSTNPFDLNSETSQLQAPPFPFMASLQGVLPNMSVPTVLLSAPSFDTQSSGFMTPQLASYAFAPHSQSPSFTSAPPTGPYMGQQERMNVPPS</sequence>
<keyword evidence="2 4" id="KW-0863">Zinc-finger</keyword>
<feature type="region of interest" description="Disordered" evidence="5">
    <location>
        <begin position="232"/>
        <end position="331"/>
    </location>
</feature>
<dbReference type="InterPro" id="IPR001164">
    <property type="entry name" value="ArfGAP_dom"/>
</dbReference>
<evidence type="ECO:0000256" key="1">
    <source>
        <dbReference type="ARBA" id="ARBA00022723"/>
    </source>
</evidence>
<dbReference type="PANTHER" id="PTHR46085">
    <property type="entry name" value="ARFGAP/RECO-RELATED"/>
    <property type="match status" value="1"/>
</dbReference>
<feature type="compositionally biased region" description="Polar residues" evidence="5">
    <location>
        <begin position="577"/>
        <end position="592"/>
    </location>
</feature>
<evidence type="ECO:0000256" key="2">
    <source>
        <dbReference type="ARBA" id="ARBA00022771"/>
    </source>
</evidence>